<comment type="caution">
    <text evidence="9">The sequence shown here is derived from an EMBL/GenBank/DDBJ whole genome shotgun (WGS) entry which is preliminary data.</text>
</comment>
<proteinExistence type="inferred from homology"/>
<dbReference type="EMBL" id="JAUIZM010000004">
    <property type="protein sequence ID" value="KAK1389535.1"/>
    <property type="molecule type" value="Genomic_DNA"/>
</dbReference>
<dbReference type="InterPro" id="IPR006565">
    <property type="entry name" value="BTP"/>
</dbReference>
<gene>
    <name evidence="9" type="ORF">POM88_017713</name>
</gene>
<protein>
    <recommendedName>
        <fullName evidence="3">Transcription initiation factor TFIID subunit 8</fullName>
    </recommendedName>
</protein>
<dbReference type="SMART" id="SM00576">
    <property type="entry name" value="BTP"/>
    <property type="match status" value="1"/>
</dbReference>
<keyword evidence="5" id="KW-0804">Transcription</keyword>
<sequence length="367" mass="40003">MRDEGVVESKREKSNLSRRAGGDDFGRAVARIAVAQICESVGFESFNESALDALADIAVRYLRDLGRSASFNSNLAGRTESNVFDIIQGLEDLSASTGFLGASGDSVCLAESGTVRGVIEYVESAEEVPFVQPVPNFPIVRKPSGIPSFVQMGETPAFKHVPAWLPAFPDPHTYIHTPMWNERKTDPRADKIELARQRRKAESSLLNLQQRIMCNGSAVASTSAKLDNGFVEGESKNPYLAAPLKAGEKDVSKIVMPSKLLEEGHGNKHASLLETFAPAIEAIKDGFSELGDGAGTSVPDKRLAVRLNFKSARKTFLGESPDLSLLNKGGHASSSWFGRDEDRDDKKRRAELIIRQSMDNPQELTQL</sequence>
<dbReference type="Pfam" id="PF10406">
    <property type="entry name" value="TAF8_C"/>
    <property type="match status" value="1"/>
</dbReference>
<dbReference type="Proteomes" id="UP001237642">
    <property type="component" value="Unassembled WGS sequence"/>
</dbReference>
<accession>A0AAD8MU40</accession>
<dbReference type="GO" id="GO:0046982">
    <property type="term" value="F:protein heterodimerization activity"/>
    <property type="evidence" value="ECO:0007669"/>
    <property type="project" value="InterPro"/>
</dbReference>
<keyword evidence="4" id="KW-0805">Transcription regulation</keyword>
<evidence type="ECO:0000259" key="8">
    <source>
        <dbReference type="SMART" id="SM00576"/>
    </source>
</evidence>
<reference evidence="9" key="2">
    <citation type="submission" date="2023-05" db="EMBL/GenBank/DDBJ databases">
        <authorList>
            <person name="Schelkunov M.I."/>
        </authorList>
    </citation>
    <scope>NUCLEOTIDE SEQUENCE</scope>
    <source>
        <strain evidence="9">Hsosn_3</strain>
        <tissue evidence="9">Leaf</tissue>
    </source>
</reference>
<dbReference type="PANTHER" id="PTHR46338:SF1">
    <property type="entry name" value="TRANSCRIPTION INITIATION FACTOR TFIID SUBUNIT 8"/>
    <property type="match status" value="1"/>
</dbReference>
<dbReference type="InterPro" id="IPR019473">
    <property type="entry name" value="TFIID_su8_C"/>
</dbReference>
<dbReference type="PANTHER" id="PTHR46338">
    <property type="entry name" value="TRANSCRIPTION INITIATION FACTOR TFIID SUBUNIT 8"/>
    <property type="match status" value="1"/>
</dbReference>
<dbReference type="InterPro" id="IPR009072">
    <property type="entry name" value="Histone-fold"/>
</dbReference>
<dbReference type="GO" id="GO:0005669">
    <property type="term" value="C:transcription factor TFIID complex"/>
    <property type="evidence" value="ECO:0007669"/>
    <property type="project" value="InterPro"/>
</dbReference>
<keyword evidence="6" id="KW-0539">Nucleus</keyword>
<organism evidence="9 10">
    <name type="scientific">Heracleum sosnowskyi</name>
    <dbReference type="NCBI Taxonomy" id="360622"/>
    <lineage>
        <taxon>Eukaryota</taxon>
        <taxon>Viridiplantae</taxon>
        <taxon>Streptophyta</taxon>
        <taxon>Embryophyta</taxon>
        <taxon>Tracheophyta</taxon>
        <taxon>Spermatophyta</taxon>
        <taxon>Magnoliopsida</taxon>
        <taxon>eudicotyledons</taxon>
        <taxon>Gunneridae</taxon>
        <taxon>Pentapetalae</taxon>
        <taxon>asterids</taxon>
        <taxon>campanulids</taxon>
        <taxon>Apiales</taxon>
        <taxon>Apiaceae</taxon>
        <taxon>Apioideae</taxon>
        <taxon>apioid superclade</taxon>
        <taxon>Tordylieae</taxon>
        <taxon>Tordyliinae</taxon>
        <taxon>Heracleum</taxon>
    </lineage>
</organism>
<dbReference type="Gene3D" id="1.10.20.10">
    <property type="entry name" value="Histone, subunit A"/>
    <property type="match status" value="1"/>
</dbReference>
<dbReference type="InterPro" id="IPR037818">
    <property type="entry name" value="TAF8"/>
</dbReference>
<feature type="domain" description="Bromodomain associated" evidence="8">
    <location>
        <begin position="23"/>
        <end position="99"/>
    </location>
</feature>
<comment type="similarity">
    <text evidence="2">Belongs to the TAF8 family.</text>
</comment>
<evidence type="ECO:0000256" key="7">
    <source>
        <dbReference type="SAM" id="MobiDB-lite"/>
    </source>
</evidence>
<evidence type="ECO:0000256" key="3">
    <source>
        <dbReference type="ARBA" id="ARBA00017307"/>
    </source>
</evidence>
<keyword evidence="10" id="KW-1185">Reference proteome</keyword>
<evidence type="ECO:0000313" key="10">
    <source>
        <dbReference type="Proteomes" id="UP001237642"/>
    </source>
</evidence>
<name>A0AAD8MU40_9APIA</name>
<evidence type="ECO:0000256" key="6">
    <source>
        <dbReference type="ARBA" id="ARBA00023242"/>
    </source>
</evidence>
<reference evidence="9" key="1">
    <citation type="submission" date="2023-02" db="EMBL/GenBank/DDBJ databases">
        <title>Genome of toxic invasive species Heracleum sosnowskyi carries increased number of genes despite the absence of recent whole-genome duplications.</title>
        <authorList>
            <person name="Schelkunov M."/>
            <person name="Shtratnikova V."/>
            <person name="Makarenko M."/>
            <person name="Klepikova A."/>
            <person name="Omelchenko D."/>
            <person name="Novikova G."/>
            <person name="Obukhova E."/>
            <person name="Bogdanov V."/>
            <person name="Penin A."/>
            <person name="Logacheva M."/>
        </authorList>
    </citation>
    <scope>NUCLEOTIDE SEQUENCE</scope>
    <source>
        <strain evidence="9">Hsosn_3</strain>
        <tissue evidence="9">Leaf</tissue>
    </source>
</reference>
<comment type="subcellular location">
    <subcellularLocation>
        <location evidence="1">Nucleus</location>
    </subcellularLocation>
</comment>
<evidence type="ECO:0000256" key="4">
    <source>
        <dbReference type="ARBA" id="ARBA00023015"/>
    </source>
</evidence>
<dbReference type="CDD" id="cd08049">
    <property type="entry name" value="TAF8"/>
    <property type="match status" value="1"/>
</dbReference>
<dbReference type="AlphaFoldDB" id="A0AAD8MU40"/>
<dbReference type="Pfam" id="PF07524">
    <property type="entry name" value="Bromo_TP"/>
    <property type="match status" value="1"/>
</dbReference>
<evidence type="ECO:0000313" key="9">
    <source>
        <dbReference type="EMBL" id="KAK1389535.1"/>
    </source>
</evidence>
<evidence type="ECO:0000256" key="5">
    <source>
        <dbReference type="ARBA" id="ARBA00023163"/>
    </source>
</evidence>
<feature type="region of interest" description="Disordered" evidence="7">
    <location>
        <begin position="1"/>
        <end position="20"/>
    </location>
</feature>
<evidence type="ECO:0000256" key="2">
    <source>
        <dbReference type="ARBA" id="ARBA00008767"/>
    </source>
</evidence>
<evidence type="ECO:0000256" key="1">
    <source>
        <dbReference type="ARBA" id="ARBA00004123"/>
    </source>
</evidence>